<protein>
    <recommendedName>
        <fullName evidence="3">TIGR02450 family Trp-rich protein</fullName>
    </recommendedName>
</protein>
<sequence length="79" mass="9030">MNLLKRNNLRPNKLLNSKWTAVTPANKEKHFLVIKLCAAATPDEPVTHVELEAVHSGRVQILPWRALQDAAQWHQGWKT</sequence>
<dbReference type="Proteomes" id="UP000179840">
    <property type="component" value="Unassembled WGS sequence"/>
</dbReference>
<dbReference type="NCBIfam" id="TIGR02450">
    <property type="entry name" value="TIGR02450 family Trp-rich protein"/>
    <property type="match status" value="1"/>
</dbReference>
<comment type="caution">
    <text evidence="1">The sequence shown here is derived from an EMBL/GenBank/DDBJ whole genome shotgun (WGS) entry which is preliminary data.</text>
</comment>
<dbReference type="RefSeq" id="WP_071079032.1">
    <property type="nucleotide sequence ID" value="NZ_LFKP01000011.1"/>
</dbReference>
<dbReference type="EMBL" id="LFKP01000011">
    <property type="protein sequence ID" value="OHV94962.1"/>
    <property type="molecule type" value="Genomic_DNA"/>
</dbReference>
<organism evidence="1 2">
    <name type="scientific">Janthinobacterium lividum</name>
    <dbReference type="NCBI Taxonomy" id="29581"/>
    <lineage>
        <taxon>Bacteria</taxon>
        <taxon>Pseudomonadati</taxon>
        <taxon>Pseudomonadota</taxon>
        <taxon>Betaproteobacteria</taxon>
        <taxon>Burkholderiales</taxon>
        <taxon>Oxalobacteraceae</taxon>
        <taxon>Janthinobacterium</taxon>
    </lineage>
</organism>
<name>A0A1S1U3D1_9BURK</name>
<evidence type="ECO:0000313" key="1">
    <source>
        <dbReference type="EMBL" id="OHV94962.1"/>
    </source>
</evidence>
<dbReference type="Pfam" id="PF09493">
    <property type="entry name" value="DUF2389"/>
    <property type="match status" value="1"/>
</dbReference>
<evidence type="ECO:0000313" key="2">
    <source>
        <dbReference type="Proteomes" id="UP000179840"/>
    </source>
</evidence>
<gene>
    <name evidence="1" type="ORF">AKG95_21975</name>
</gene>
<accession>A0A1S1U3D1</accession>
<dbReference type="AlphaFoldDB" id="A0A1S1U3D1"/>
<proteinExistence type="predicted"/>
<dbReference type="InterPro" id="IPR012663">
    <property type="entry name" value="CHP02450_Tryp"/>
</dbReference>
<reference evidence="1 2" key="1">
    <citation type="submission" date="2015-06" db="EMBL/GenBank/DDBJ databases">
        <title>Draft genome sequencing of a biphenyl-degrading bacterium, Janthinobacterium lividum MEG1.</title>
        <authorList>
            <person name="Shimodaira J."/>
            <person name="Hatta T."/>
        </authorList>
    </citation>
    <scope>NUCLEOTIDE SEQUENCE [LARGE SCALE GENOMIC DNA]</scope>
    <source>
        <strain evidence="1 2">MEG1</strain>
    </source>
</reference>
<evidence type="ECO:0008006" key="3">
    <source>
        <dbReference type="Google" id="ProtNLM"/>
    </source>
</evidence>